<reference evidence="1 2" key="1">
    <citation type="submission" date="2019-02" db="EMBL/GenBank/DDBJ databases">
        <title>Opniocepnalus argus genome.</title>
        <authorList>
            <person name="Zhou C."/>
            <person name="Xiao S."/>
        </authorList>
    </citation>
    <scope>NUCLEOTIDE SEQUENCE [LARGE SCALE GENOMIC DNA]</scope>
    <source>
        <strain evidence="1">OARG1902GOOAL</strain>
        <tissue evidence="1">Muscle</tissue>
    </source>
</reference>
<reference evidence="2" key="2">
    <citation type="submission" date="2019-02" db="EMBL/GenBank/DDBJ databases">
        <title>Opniocepnalus argus Var Kimnra genome.</title>
        <authorList>
            <person name="Zhou C."/>
            <person name="Xiao S."/>
        </authorList>
    </citation>
    <scope>NUCLEOTIDE SEQUENCE [LARGE SCALE GENOMIC DNA]</scope>
</reference>
<dbReference type="EMBL" id="CM015718">
    <property type="protein sequence ID" value="KAF3691607.1"/>
    <property type="molecule type" value="Genomic_DNA"/>
</dbReference>
<keyword evidence="2" id="KW-1185">Reference proteome</keyword>
<gene>
    <name evidence="1" type="ORF">EXN66_Car007282</name>
</gene>
<protein>
    <submittedName>
        <fullName evidence="1">Uncharacterized protein</fullName>
    </submittedName>
</protein>
<proteinExistence type="predicted"/>
<evidence type="ECO:0000313" key="2">
    <source>
        <dbReference type="Proteomes" id="UP000503349"/>
    </source>
</evidence>
<evidence type="ECO:0000313" key="1">
    <source>
        <dbReference type="EMBL" id="KAF3691607.1"/>
    </source>
</evidence>
<dbReference type="AlphaFoldDB" id="A0A6G1PN14"/>
<dbReference type="Proteomes" id="UP000503349">
    <property type="component" value="Chromosome 7"/>
</dbReference>
<accession>A0A6G1PN14</accession>
<name>A0A6G1PN14_CHAAH</name>
<sequence length="64" mass="7043">MLVRPQAASVDRRLLATAIPPCIVPIPRACASSHPYAPNTCCDPSFYFLCTLLRSPCQTHTELK</sequence>
<organism evidence="1 2">
    <name type="scientific">Channa argus</name>
    <name type="common">Northern snakehead</name>
    <name type="synonym">Ophicephalus argus</name>
    <dbReference type="NCBI Taxonomy" id="215402"/>
    <lineage>
        <taxon>Eukaryota</taxon>
        <taxon>Metazoa</taxon>
        <taxon>Chordata</taxon>
        <taxon>Craniata</taxon>
        <taxon>Vertebrata</taxon>
        <taxon>Euteleostomi</taxon>
        <taxon>Actinopterygii</taxon>
        <taxon>Neopterygii</taxon>
        <taxon>Teleostei</taxon>
        <taxon>Neoteleostei</taxon>
        <taxon>Acanthomorphata</taxon>
        <taxon>Anabantaria</taxon>
        <taxon>Anabantiformes</taxon>
        <taxon>Channoidei</taxon>
        <taxon>Channidae</taxon>
        <taxon>Channa</taxon>
    </lineage>
</organism>